<dbReference type="Proteomes" id="UP001278738">
    <property type="component" value="Unassembled WGS sequence"/>
</dbReference>
<name>A0AAJ2W0R7_9FLAO</name>
<evidence type="ECO:0000313" key="4">
    <source>
        <dbReference type="Proteomes" id="UP001270053"/>
    </source>
</evidence>
<keyword evidence="5" id="KW-1185">Reference proteome</keyword>
<accession>A0AAJ2W0R7</accession>
<feature type="domain" description="Antitoxin SocA-like Panacea" evidence="1">
    <location>
        <begin position="26"/>
        <end position="118"/>
    </location>
</feature>
<gene>
    <name evidence="2" type="ORF">SGQ18_05360</name>
    <name evidence="3" type="ORF">SGQ44_06475</name>
</gene>
<proteinExistence type="predicted"/>
<evidence type="ECO:0000259" key="1">
    <source>
        <dbReference type="Pfam" id="PF13274"/>
    </source>
</evidence>
<evidence type="ECO:0000313" key="3">
    <source>
        <dbReference type="EMBL" id="MDX6185395.1"/>
    </source>
</evidence>
<dbReference type="EMBL" id="JAWXVG010000002">
    <property type="protein sequence ID" value="MDX6181571.1"/>
    <property type="molecule type" value="Genomic_DNA"/>
</dbReference>
<dbReference type="Proteomes" id="UP001270053">
    <property type="component" value="Unassembled WGS sequence"/>
</dbReference>
<dbReference type="RefSeq" id="WP_229973693.1">
    <property type="nucleotide sequence ID" value="NZ_CP087133.1"/>
</dbReference>
<dbReference type="Pfam" id="PF13274">
    <property type="entry name" value="SocA_Panacea"/>
    <property type="match status" value="1"/>
</dbReference>
<dbReference type="AlphaFoldDB" id="A0AAJ2W0R7"/>
<evidence type="ECO:0000313" key="5">
    <source>
        <dbReference type="Proteomes" id="UP001278738"/>
    </source>
</evidence>
<sequence>MYSPKQIADFFLFKGQTDANMTTMKLIKLVYIAHGWRLGLYNEVLITESPQAWKYGPVIPSLYDEFRKFGNKKIDIEIAENPIKDEELTKFLDKIWDTYKDYSALQLSAMTHESGTPWSITWEKAKQQASTFNLTIPDNLIRDHYDSKRAQSA</sequence>
<dbReference type="InterPro" id="IPR025272">
    <property type="entry name" value="SocA_Panacea"/>
</dbReference>
<comment type="caution">
    <text evidence="3">The sequence shown here is derived from an EMBL/GenBank/DDBJ whole genome shotgun (WGS) entry which is preliminary data.</text>
</comment>
<reference evidence="3 5" key="1">
    <citation type="submission" date="2023-11" db="EMBL/GenBank/DDBJ databases">
        <title>Unpublished Manusciprt.</title>
        <authorList>
            <person name="Saticioglu I.B."/>
            <person name="Ay H."/>
            <person name="Ajmi N."/>
            <person name="Altun S."/>
            <person name="Duman M."/>
        </authorList>
    </citation>
    <scope>NUCLEOTIDE SEQUENCE</scope>
    <source>
        <strain evidence="2 5">Fl-33</strain>
        <strain evidence="3">Fl-77</strain>
    </source>
</reference>
<protein>
    <submittedName>
        <fullName evidence="3">DUF4065 domain-containing protein</fullName>
    </submittedName>
</protein>
<evidence type="ECO:0000313" key="2">
    <source>
        <dbReference type="EMBL" id="MDX6181571.1"/>
    </source>
</evidence>
<organism evidence="3 4">
    <name type="scientific">Flavobacterium flavipigmentatum</name>
    <dbReference type="NCBI Taxonomy" id="2893884"/>
    <lineage>
        <taxon>Bacteria</taxon>
        <taxon>Pseudomonadati</taxon>
        <taxon>Bacteroidota</taxon>
        <taxon>Flavobacteriia</taxon>
        <taxon>Flavobacteriales</taxon>
        <taxon>Flavobacteriaceae</taxon>
        <taxon>Flavobacterium</taxon>
    </lineage>
</organism>
<dbReference type="EMBL" id="JAWXVH010000002">
    <property type="protein sequence ID" value="MDX6185395.1"/>
    <property type="molecule type" value="Genomic_DNA"/>
</dbReference>